<dbReference type="Proteomes" id="UP001523550">
    <property type="component" value="Unassembled WGS sequence"/>
</dbReference>
<evidence type="ECO:0000313" key="1">
    <source>
        <dbReference type="EMBL" id="MCP1726561.1"/>
    </source>
</evidence>
<keyword evidence="2" id="KW-1185">Reference proteome</keyword>
<protein>
    <recommendedName>
        <fullName evidence="3">Apea-like HEPN domain-containing protein</fullName>
    </recommendedName>
</protein>
<proteinExistence type="predicted"/>
<dbReference type="EMBL" id="JALJYF010000001">
    <property type="protein sequence ID" value="MCP1726561.1"/>
    <property type="molecule type" value="Genomic_DNA"/>
</dbReference>
<gene>
    <name evidence="1" type="ORF">J2T60_000526</name>
</gene>
<comment type="caution">
    <text evidence="1">The sequence shown here is derived from an EMBL/GenBank/DDBJ whole genome shotgun (WGS) entry which is preliminary data.</text>
</comment>
<organism evidence="1 2">
    <name type="scientific">Natronospira proteinivora</name>
    <dbReference type="NCBI Taxonomy" id="1807133"/>
    <lineage>
        <taxon>Bacteria</taxon>
        <taxon>Pseudomonadati</taxon>
        <taxon>Pseudomonadota</taxon>
        <taxon>Gammaproteobacteria</taxon>
        <taxon>Natronospirales</taxon>
        <taxon>Natronospiraceae</taxon>
        <taxon>Natronospira</taxon>
    </lineage>
</organism>
<accession>A0ABT1G5I2</accession>
<dbReference type="RefSeq" id="WP_253445044.1">
    <property type="nucleotide sequence ID" value="NZ_JALJYF010000001.1"/>
</dbReference>
<evidence type="ECO:0000313" key="2">
    <source>
        <dbReference type="Proteomes" id="UP001523550"/>
    </source>
</evidence>
<name>A0ABT1G5I2_9GAMM</name>
<sequence>MSKAHKPKAPDWALSPLEEFLNRSEHLATVVRLSVQGMSMAKALPKAMEALRRADGENLDAELHEKAVRDAEFVEKERSEGFPVVHGQAVLSLWSLLELAVKDLVAAWIKNNPDLLLAPPISSLKMKIGDYLMIEEDERCLFFVDVIERDVGAGIKNGINRFESLTSTVGLSGVTPRKMNEIFFEFGQVRNALAHQGNRADKKLITNCPWLDLEAGKDLRISSEMFQKYHKVSLTYATLLICRTAERFGVDMQSEREGLFDAYA</sequence>
<evidence type="ECO:0008006" key="3">
    <source>
        <dbReference type="Google" id="ProtNLM"/>
    </source>
</evidence>
<reference evidence="1 2" key="1">
    <citation type="submission" date="2022-03" db="EMBL/GenBank/DDBJ databases">
        <title>Genomic Encyclopedia of Type Strains, Phase III (KMG-III): the genomes of soil and plant-associated and newly described type strains.</title>
        <authorList>
            <person name="Whitman W."/>
        </authorList>
    </citation>
    <scope>NUCLEOTIDE SEQUENCE [LARGE SCALE GENOMIC DNA]</scope>
    <source>
        <strain evidence="1 2">BSker1</strain>
    </source>
</reference>